<dbReference type="OrthoDB" id="9783218at2"/>
<keyword evidence="4 7" id="KW-0812">Transmembrane</keyword>
<dbReference type="Pfam" id="PF12911">
    <property type="entry name" value="OppC_N"/>
    <property type="match status" value="1"/>
</dbReference>
<dbReference type="Pfam" id="PF00528">
    <property type="entry name" value="BPD_transp_1"/>
    <property type="match status" value="1"/>
</dbReference>
<proteinExistence type="inferred from homology"/>
<dbReference type="Proteomes" id="UP000216857">
    <property type="component" value="Unassembled WGS sequence"/>
</dbReference>
<evidence type="ECO:0000256" key="2">
    <source>
        <dbReference type="ARBA" id="ARBA00022448"/>
    </source>
</evidence>
<evidence type="ECO:0000256" key="7">
    <source>
        <dbReference type="RuleBase" id="RU363032"/>
    </source>
</evidence>
<dbReference type="InterPro" id="IPR000515">
    <property type="entry name" value="MetI-like"/>
</dbReference>
<evidence type="ECO:0000313" key="9">
    <source>
        <dbReference type="EMBL" id="OZI18803.1"/>
    </source>
</evidence>
<evidence type="ECO:0000256" key="1">
    <source>
        <dbReference type="ARBA" id="ARBA00004651"/>
    </source>
</evidence>
<dbReference type="CDD" id="cd06261">
    <property type="entry name" value="TM_PBP2"/>
    <property type="match status" value="1"/>
</dbReference>
<organism evidence="9 10">
    <name type="scientific">Bordetella genomosp. 9</name>
    <dbReference type="NCBI Taxonomy" id="1416803"/>
    <lineage>
        <taxon>Bacteria</taxon>
        <taxon>Pseudomonadati</taxon>
        <taxon>Pseudomonadota</taxon>
        <taxon>Betaproteobacteria</taxon>
        <taxon>Burkholderiales</taxon>
        <taxon>Alcaligenaceae</taxon>
        <taxon>Bordetella</taxon>
    </lineage>
</organism>
<dbReference type="InterPro" id="IPR050366">
    <property type="entry name" value="BP-dependent_transpt_permease"/>
</dbReference>
<sequence>MSRRMPRFFRSKLACIAAAVFAVLVVSACLAPWLVHQDPYDLSQLDILSSLLPPGSPSDHGYTFWFGTDDQGRDLYSAVLYGLRVSLSVAALGTGIALVIGVTIGLLCAYAGGRIDAFFMRLADLQLALPSVLTALVLMALLGPGLGKVVIAIAASQWAYFARTLRSSAQVESAKEYIMAARTLRYKAARIMFRHLLPNSLGPLGVLVVVELAGAVALEATLSFLGVGLPITEPSLGLLIANGYSYMLARQYWISILPGAVLLVLLLSINVIGERLRQVNDPRGAALESV</sequence>
<evidence type="ECO:0000259" key="8">
    <source>
        <dbReference type="PROSITE" id="PS50928"/>
    </source>
</evidence>
<dbReference type="AlphaFoldDB" id="A0A261R3A1"/>
<feature type="transmembrane region" description="Helical" evidence="7">
    <location>
        <begin position="85"/>
        <end position="110"/>
    </location>
</feature>
<comment type="similarity">
    <text evidence="7">Belongs to the binding-protein-dependent transport system permease family.</text>
</comment>
<dbReference type="GO" id="GO:0055085">
    <property type="term" value="P:transmembrane transport"/>
    <property type="evidence" value="ECO:0007669"/>
    <property type="project" value="InterPro"/>
</dbReference>
<feature type="transmembrane region" description="Helical" evidence="7">
    <location>
        <begin position="204"/>
        <end position="232"/>
    </location>
</feature>
<evidence type="ECO:0000256" key="3">
    <source>
        <dbReference type="ARBA" id="ARBA00022475"/>
    </source>
</evidence>
<dbReference type="SUPFAM" id="SSF161098">
    <property type="entry name" value="MetI-like"/>
    <property type="match status" value="1"/>
</dbReference>
<keyword evidence="10" id="KW-1185">Reference proteome</keyword>
<dbReference type="InterPro" id="IPR025966">
    <property type="entry name" value="OppC_N"/>
</dbReference>
<gene>
    <name evidence="9" type="ORF">CAL26_14000</name>
</gene>
<dbReference type="Gene3D" id="1.10.3720.10">
    <property type="entry name" value="MetI-like"/>
    <property type="match status" value="1"/>
</dbReference>
<protein>
    <submittedName>
        <fullName evidence="9">Peptide ABC transporter permease</fullName>
    </submittedName>
</protein>
<evidence type="ECO:0000256" key="5">
    <source>
        <dbReference type="ARBA" id="ARBA00022989"/>
    </source>
</evidence>
<comment type="subcellular location">
    <subcellularLocation>
        <location evidence="1 7">Cell membrane</location>
        <topology evidence="1 7">Multi-pass membrane protein</topology>
    </subcellularLocation>
</comment>
<feature type="transmembrane region" description="Helical" evidence="7">
    <location>
        <begin position="252"/>
        <end position="273"/>
    </location>
</feature>
<evidence type="ECO:0000256" key="4">
    <source>
        <dbReference type="ARBA" id="ARBA00022692"/>
    </source>
</evidence>
<feature type="domain" description="ABC transmembrane type-1" evidence="8">
    <location>
        <begin position="83"/>
        <end position="273"/>
    </location>
</feature>
<keyword evidence="3" id="KW-1003">Cell membrane</keyword>
<dbReference type="EMBL" id="NEVJ01000003">
    <property type="protein sequence ID" value="OZI18803.1"/>
    <property type="molecule type" value="Genomic_DNA"/>
</dbReference>
<keyword evidence="6 7" id="KW-0472">Membrane</keyword>
<dbReference type="PANTHER" id="PTHR43386">
    <property type="entry name" value="OLIGOPEPTIDE TRANSPORT SYSTEM PERMEASE PROTEIN APPC"/>
    <property type="match status" value="1"/>
</dbReference>
<accession>A0A261R3A1</accession>
<dbReference type="PROSITE" id="PS50928">
    <property type="entry name" value="ABC_TM1"/>
    <property type="match status" value="1"/>
</dbReference>
<name>A0A261R3A1_9BORD</name>
<dbReference type="InterPro" id="IPR035906">
    <property type="entry name" value="MetI-like_sf"/>
</dbReference>
<dbReference type="GO" id="GO:0005886">
    <property type="term" value="C:plasma membrane"/>
    <property type="evidence" value="ECO:0007669"/>
    <property type="project" value="UniProtKB-SubCell"/>
</dbReference>
<evidence type="ECO:0000313" key="10">
    <source>
        <dbReference type="Proteomes" id="UP000216857"/>
    </source>
</evidence>
<dbReference type="PROSITE" id="PS51257">
    <property type="entry name" value="PROKAR_LIPOPROTEIN"/>
    <property type="match status" value="1"/>
</dbReference>
<reference evidence="9" key="1">
    <citation type="submission" date="2017-05" db="EMBL/GenBank/DDBJ databases">
        <title>Complete and WGS of Bordetella genogroups.</title>
        <authorList>
            <person name="Spilker T."/>
            <person name="Lipuma J."/>
        </authorList>
    </citation>
    <scope>NUCLEOTIDE SEQUENCE</scope>
    <source>
        <strain evidence="9">AU21707</strain>
    </source>
</reference>
<dbReference type="PANTHER" id="PTHR43386:SF26">
    <property type="entry name" value="ABC TRANSPORTER PERMEASE PROTEIN"/>
    <property type="match status" value="1"/>
</dbReference>
<keyword evidence="5 7" id="KW-1133">Transmembrane helix</keyword>
<comment type="caution">
    <text evidence="9">The sequence shown here is derived from an EMBL/GenBank/DDBJ whole genome shotgun (WGS) entry which is preliminary data.</text>
</comment>
<evidence type="ECO:0000256" key="6">
    <source>
        <dbReference type="ARBA" id="ARBA00023136"/>
    </source>
</evidence>
<keyword evidence="2 7" id="KW-0813">Transport</keyword>